<dbReference type="GO" id="GO:0032259">
    <property type="term" value="P:methylation"/>
    <property type="evidence" value="ECO:0007669"/>
    <property type="project" value="UniProtKB-KW"/>
</dbReference>
<reference evidence="6" key="1">
    <citation type="journal article" date="2015" name="ISME J.">
        <title>Aquifer environment selects for microbial species cohorts in sediment and groundwater.</title>
        <authorList>
            <person name="Hug L.A."/>
            <person name="Thomas B.C."/>
            <person name="Brown C.T."/>
            <person name="Frischkorn K.R."/>
            <person name="Williams K.H."/>
            <person name="Tringe S.G."/>
            <person name="Banfield J.F."/>
        </authorList>
    </citation>
    <scope>NUCLEOTIDE SEQUENCE</scope>
</reference>
<dbReference type="Pfam" id="PF08032">
    <property type="entry name" value="SpoU_sub_bind"/>
    <property type="match status" value="1"/>
</dbReference>
<protein>
    <submittedName>
        <fullName evidence="6">TrmH family RNA methyltransferase, 23S rRNA (Guanosine2251-2'-O)-methyltransferase</fullName>
        <ecNumber evidence="6">2.1.1.185</ecNumber>
    </submittedName>
</protein>
<dbReference type="AlphaFoldDB" id="A0A0H4T4C3"/>
<dbReference type="InterPro" id="IPR029028">
    <property type="entry name" value="Alpha/beta_knot_MTases"/>
</dbReference>
<evidence type="ECO:0000259" key="4">
    <source>
        <dbReference type="Pfam" id="PF00588"/>
    </source>
</evidence>
<evidence type="ECO:0000256" key="1">
    <source>
        <dbReference type="ARBA" id="ARBA00007228"/>
    </source>
</evidence>
<dbReference type="EMBL" id="KT006970">
    <property type="protein sequence ID" value="AKQ01580.1"/>
    <property type="molecule type" value="Genomic_DNA"/>
</dbReference>
<evidence type="ECO:0000256" key="3">
    <source>
        <dbReference type="ARBA" id="ARBA00022679"/>
    </source>
</evidence>
<dbReference type="InterPro" id="IPR029064">
    <property type="entry name" value="Ribosomal_eL30-like_sf"/>
</dbReference>
<name>A0A0H4T4C3_9DELT</name>
<organism evidence="6">
    <name type="scientific">uncultured delta proteobacterium Rifle_16ft_4_minimus_1997</name>
    <dbReference type="NCBI Taxonomy" id="1665176"/>
    <lineage>
        <taxon>Bacteria</taxon>
        <taxon>Deltaproteobacteria</taxon>
        <taxon>environmental samples</taxon>
    </lineage>
</organism>
<dbReference type="InterPro" id="IPR004441">
    <property type="entry name" value="rRNA_MeTrfase_TrmH"/>
</dbReference>
<dbReference type="GO" id="GO:0008173">
    <property type="term" value="F:RNA methyltransferase activity"/>
    <property type="evidence" value="ECO:0007669"/>
    <property type="project" value="InterPro"/>
</dbReference>
<dbReference type="InterPro" id="IPR001537">
    <property type="entry name" value="SpoU_MeTrfase"/>
</dbReference>
<evidence type="ECO:0000256" key="2">
    <source>
        <dbReference type="ARBA" id="ARBA00022603"/>
    </source>
</evidence>
<evidence type="ECO:0000259" key="5">
    <source>
        <dbReference type="Pfam" id="PF08032"/>
    </source>
</evidence>
<dbReference type="GO" id="GO:0003723">
    <property type="term" value="F:RNA binding"/>
    <property type="evidence" value="ECO:0007669"/>
    <property type="project" value="InterPro"/>
</dbReference>
<dbReference type="SUPFAM" id="SSF55315">
    <property type="entry name" value="L30e-like"/>
    <property type="match status" value="1"/>
</dbReference>
<proteinExistence type="inferred from homology"/>
<accession>A0A0H4T4C3</accession>
<dbReference type="InterPro" id="IPR029026">
    <property type="entry name" value="tRNA_m1G_MTases_N"/>
</dbReference>
<dbReference type="Pfam" id="PF00588">
    <property type="entry name" value="SpoU_methylase"/>
    <property type="match status" value="1"/>
</dbReference>
<dbReference type="GO" id="GO:0006396">
    <property type="term" value="P:RNA processing"/>
    <property type="evidence" value="ECO:0007669"/>
    <property type="project" value="InterPro"/>
</dbReference>
<dbReference type="GO" id="GO:0005829">
    <property type="term" value="C:cytosol"/>
    <property type="evidence" value="ECO:0007669"/>
    <property type="project" value="TreeGrafter"/>
</dbReference>
<dbReference type="EC" id="2.1.1.185" evidence="6"/>
<dbReference type="InterPro" id="IPR013123">
    <property type="entry name" value="SpoU_subst-bd"/>
</dbReference>
<feature type="domain" description="RNA 2-O ribose methyltransferase substrate binding" evidence="5">
    <location>
        <begin position="3"/>
        <end position="44"/>
    </location>
</feature>
<dbReference type="NCBIfam" id="TIGR00186">
    <property type="entry name" value="rRNA_methyl_3"/>
    <property type="match status" value="1"/>
</dbReference>
<dbReference type="PANTHER" id="PTHR46429">
    <property type="entry name" value="23S RRNA (GUANOSINE-2'-O-)-METHYLTRANSFERASE RLMB"/>
    <property type="match status" value="1"/>
</dbReference>
<dbReference type="Gene3D" id="3.40.1280.10">
    <property type="match status" value="1"/>
</dbReference>
<keyword evidence="3 6" id="KW-0808">Transferase</keyword>
<dbReference type="FunFam" id="3.40.1280.10:FF:000008">
    <property type="entry name" value="Group 3 RNA methyltransferase TrmH"/>
    <property type="match status" value="1"/>
</dbReference>
<dbReference type="SUPFAM" id="SSF75217">
    <property type="entry name" value="alpha/beta knot"/>
    <property type="match status" value="1"/>
</dbReference>
<feature type="domain" description="tRNA/rRNA methyltransferase SpoU type" evidence="4">
    <location>
        <begin position="63"/>
        <end position="202"/>
    </location>
</feature>
<dbReference type="PANTHER" id="PTHR46429:SF1">
    <property type="entry name" value="23S RRNA (GUANOSINE-2'-O-)-METHYLTRANSFERASE RLMB"/>
    <property type="match status" value="1"/>
</dbReference>
<dbReference type="CDD" id="cd18103">
    <property type="entry name" value="SpoU-like_RlmB"/>
    <property type="match status" value="1"/>
</dbReference>
<comment type="similarity">
    <text evidence="1">Belongs to the class IV-like SAM-binding methyltransferase superfamily. RNA methyltransferase TrmH family.</text>
</comment>
<dbReference type="Gene3D" id="3.30.1330.30">
    <property type="match status" value="1"/>
</dbReference>
<evidence type="ECO:0000313" key="6">
    <source>
        <dbReference type="EMBL" id="AKQ01580.1"/>
    </source>
</evidence>
<gene>
    <name evidence="6" type="primary">ine225</name>
</gene>
<sequence>MRSIDQEARRRGLSVRYVEAGRLDTLAEGRNHQGVVARVAPYPYCDFADLLGDLPASPGHHWVLLLDGLNDPRNFGAVLRCAEGVGIQQVVIPKDRSVGVTPVVAKTSAGAVHHLKIYRVPNLRRAIGALKKKGYWAVGLDAGAKEGAYQRIYPEKLAVVLGSEGSGLRPMIRQECDFLVSLPMRGKVESLNVAVAGGIFLYELLRQKEQEPRIGAFGSVGREAS</sequence>
<keyword evidence="2 6" id="KW-0489">Methyltransferase</keyword>